<evidence type="ECO:0000256" key="7">
    <source>
        <dbReference type="RuleBase" id="RU003346"/>
    </source>
</evidence>
<dbReference type="AlphaFoldDB" id="A0A1E4U3H5"/>
<feature type="transmembrane region" description="Helical" evidence="8">
    <location>
        <begin position="436"/>
        <end position="455"/>
    </location>
</feature>
<organism evidence="10 11">
    <name type="scientific">Pachysolen tannophilus NRRL Y-2460</name>
    <dbReference type="NCBI Taxonomy" id="669874"/>
    <lineage>
        <taxon>Eukaryota</taxon>
        <taxon>Fungi</taxon>
        <taxon>Dikarya</taxon>
        <taxon>Ascomycota</taxon>
        <taxon>Saccharomycotina</taxon>
        <taxon>Pichiomycetes</taxon>
        <taxon>Pachysolenaceae</taxon>
        <taxon>Pachysolen</taxon>
    </lineage>
</organism>
<dbReference type="InterPro" id="IPR020846">
    <property type="entry name" value="MFS_dom"/>
</dbReference>
<sequence length="499" mass="54737">MVESNEVENQRLLDVSEASGSSSVLGGDTRNSSKSSLSAVYTFNLIIGVLVSCLSSVQYGYHMSELNAPEAVYTCQKSVPLGEYKDSWFGKRGIPQCITLSNSEIGIVTSIFSIGGLLGSIYAGKLADKFGRKRLFIVNSFFFIIGSMVETFSKNYYQLLIGRLISGIGAGSGIVVTPLYINEISPLELRGTLGSMNQVSINVGILLTQLLAISWSNDEQWRFILLFGSALGTLNLFGAFLIIDESPKWLTINGFKEKDLATLMKLRNSDLTRCQLEIEDWKQQQLQQATVGNELSFIKYFTLPQYSEPRKVVDVVMVGQQFCGINSIIFYGVKVLVSLFPNSSIMINCFISVINAVVTFGASLFIDKLGRKPMLLSSVSVMCLASIGIGSGILLNLSSLTVLSTFLYVGSFAIGLGPIPFLIIPEVTQNEAKGIAQSYGTTLNWLATFAVGYLFPILNEAIGGLVYFIFASVCVAFFTFTYYKIPETKNKNGFEQVWR</sequence>
<keyword evidence="6 8" id="KW-0472">Membrane</keyword>
<dbReference type="Pfam" id="PF00083">
    <property type="entry name" value="Sugar_tr"/>
    <property type="match status" value="1"/>
</dbReference>
<keyword evidence="11" id="KW-1185">Reference proteome</keyword>
<comment type="similarity">
    <text evidence="2 7">Belongs to the major facilitator superfamily. Sugar transporter (TC 2.A.1.1) family.</text>
</comment>
<dbReference type="PANTHER" id="PTHR23503:SF8">
    <property type="entry name" value="FACILITATED GLUCOSE TRANSPORTER PROTEIN 1"/>
    <property type="match status" value="1"/>
</dbReference>
<name>A0A1E4U3H5_PACTA</name>
<dbReference type="GO" id="GO:0015149">
    <property type="term" value="F:hexose transmembrane transporter activity"/>
    <property type="evidence" value="ECO:0007669"/>
    <property type="project" value="TreeGrafter"/>
</dbReference>
<feature type="transmembrane region" description="Helical" evidence="8">
    <location>
        <begin position="105"/>
        <end position="123"/>
    </location>
</feature>
<reference evidence="11" key="1">
    <citation type="submission" date="2016-05" db="EMBL/GenBank/DDBJ databases">
        <title>Comparative genomics of biotechnologically important yeasts.</title>
        <authorList>
            <consortium name="DOE Joint Genome Institute"/>
            <person name="Riley R."/>
            <person name="Haridas S."/>
            <person name="Wolfe K.H."/>
            <person name="Lopes M.R."/>
            <person name="Hittinger C.T."/>
            <person name="Goker M."/>
            <person name="Salamov A."/>
            <person name="Wisecaver J."/>
            <person name="Long T.M."/>
            <person name="Aerts A.L."/>
            <person name="Barry K."/>
            <person name="Choi C."/>
            <person name="Clum A."/>
            <person name="Coughlan A.Y."/>
            <person name="Deshpande S."/>
            <person name="Douglass A.P."/>
            <person name="Hanson S.J."/>
            <person name="Klenk H.-P."/>
            <person name="Labutti K."/>
            <person name="Lapidus A."/>
            <person name="Lindquist E."/>
            <person name="Lipzen A."/>
            <person name="Meier-Kolthoff J.P."/>
            <person name="Ohm R.A."/>
            <person name="Otillar R.P."/>
            <person name="Pangilinan J."/>
            <person name="Peng Y."/>
            <person name="Rokas A."/>
            <person name="Rosa C.A."/>
            <person name="Scheuner C."/>
            <person name="Sibirny A.A."/>
            <person name="Slot J.C."/>
            <person name="Stielow J.B."/>
            <person name="Sun H."/>
            <person name="Kurtzman C.P."/>
            <person name="Blackwell M."/>
            <person name="Grigoriev I.V."/>
            <person name="Jeffries T.W."/>
        </authorList>
    </citation>
    <scope>NUCLEOTIDE SEQUENCE [LARGE SCALE GENOMIC DNA]</scope>
    <source>
        <strain evidence="11">NRRL Y-2460</strain>
    </source>
</reference>
<dbReference type="InterPro" id="IPR005829">
    <property type="entry name" value="Sugar_transporter_CS"/>
</dbReference>
<evidence type="ECO:0000259" key="9">
    <source>
        <dbReference type="PROSITE" id="PS50850"/>
    </source>
</evidence>
<evidence type="ECO:0000256" key="5">
    <source>
        <dbReference type="ARBA" id="ARBA00022989"/>
    </source>
</evidence>
<feature type="transmembrane region" description="Helical" evidence="8">
    <location>
        <begin position="159"/>
        <end position="181"/>
    </location>
</feature>
<keyword evidence="5 8" id="KW-1133">Transmembrane helix</keyword>
<dbReference type="PROSITE" id="PS50850">
    <property type="entry name" value="MFS"/>
    <property type="match status" value="1"/>
</dbReference>
<dbReference type="OrthoDB" id="4540492at2759"/>
<feature type="domain" description="Major facilitator superfamily (MFS) profile" evidence="9">
    <location>
        <begin position="48"/>
        <end position="489"/>
    </location>
</feature>
<evidence type="ECO:0000256" key="2">
    <source>
        <dbReference type="ARBA" id="ARBA00010992"/>
    </source>
</evidence>
<evidence type="ECO:0000313" key="10">
    <source>
        <dbReference type="EMBL" id="ODV98458.1"/>
    </source>
</evidence>
<dbReference type="STRING" id="669874.A0A1E4U3H5"/>
<accession>A0A1E4U3H5</accession>
<evidence type="ECO:0000256" key="6">
    <source>
        <dbReference type="ARBA" id="ARBA00023136"/>
    </source>
</evidence>
<dbReference type="PANTHER" id="PTHR23503">
    <property type="entry name" value="SOLUTE CARRIER FAMILY 2"/>
    <property type="match status" value="1"/>
</dbReference>
<proteinExistence type="inferred from homology"/>
<feature type="transmembrane region" description="Helical" evidence="8">
    <location>
        <begin position="373"/>
        <end position="394"/>
    </location>
</feature>
<evidence type="ECO:0000256" key="8">
    <source>
        <dbReference type="SAM" id="Phobius"/>
    </source>
</evidence>
<feature type="transmembrane region" description="Helical" evidence="8">
    <location>
        <begin position="193"/>
        <end position="215"/>
    </location>
</feature>
<dbReference type="EMBL" id="KV454011">
    <property type="protein sequence ID" value="ODV98458.1"/>
    <property type="molecule type" value="Genomic_DNA"/>
</dbReference>
<dbReference type="NCBIfam" id="TIGR00879">
    <property type="entry name" value="SP"/>
    <property type="match status" value="1"/>
</dbReference>
<dbReference type="GO" id="GO:0016020">
    <property type="term" value="C:membrane"/>
    <property type="evidence" value="ECO:0007669"/>
    <property type="project" value="UniProtKB-SubCell"/>
</dbReference>
<feature type="transmembrane region" description="Helical" evidence="8">
    <location>
        <begin position="345"/>
        <end position="366"/>
    </location>
</feature>
<dbReference type="Proteomes" id="UP000094236">
    <property type="component" value="Unassembled WGS sequence"/>
</dbReference>
<dbReference type="InterPro" id="IPR003663">
    <property type="entry name" value="Sugar/inositol_transpt"/>
</dbReference>
<evidence type="ECO:0000256" key="4">
    <source>
        <dbReference type="ARBA" id="ARBA00022692"/>
    </source>
</evidence>
<feature type="transmembrane region" description="Helical" evidence="8">
    <location>
        <begin position="461"/>
        <end position="483"/>
    </location>
</feature>
<dbReference type="Gene3D" id="1.20.1250.20">
    <property type="entry name" value="MFS general substrate transporter like domains"/>
    <property type="match status" value="1"/>
</dbReference>
<dbReference type="InterPro" id="IPR045263">
    <property type="entry name" value="GLUT"/>
</dbReference>
<feature type="transmembrane region" description="Helical" evidence="8">
    <location>
        <begin position="39"/>
        <end position="61"/>
    </location>
</feature>
<dbReference type="SUPFAM" id="SSF103473">
    <property type="entry name" value="MFS general substrate transporter"/>
    <property type="match status" value="1"/>
</dbReference>
<dbReference type="PROSITE" id="PS00216">
    <property type="entry name" value="SUGAR_TRANSPORT_1"/>
    <property type="match status" value="2"/>
</dbReference>
<gene>
    <name evidence="10" type="ORF">PACTADRAFT_36752</name>
</gene>
<comment type="subcellular location">
    <subcellularLocation>
        <location evidence="1">Membrane</location>
        <topology evidence="1">Multi-pass membrane protein</topology>
    </subcellularLocation>
</comment>
<evidence type="ECO:0000256" key="3">
    <source>
        <dbReference type="ARBA" id="ARBA00022448"/>
    </source>
</evidence>
<feature type="transmembrane region" description="Helical" evidence="8">
    <location>
        <begin position="221"/>
        <end position="243"/>
    </location>
</feature>
<dbReference type="PROSITE" id="PS00217">
    <property type="entry name" value="SUGAR_TRANSPORT_2"/>
    <property type="match status" value="1"/>
</dbReference>
<dbReference type="PRINTS" id="PR00171">
    <property type="entry name" value="SUGRTRNSPORT"/>
</dbReference>
<evidence type="ECO:0000256" key="1">
    <source>
        <dbReference type="ARBA" id="ARBA00004141"/>
    </source>
</evidence>
<dbReference type="InterPro" id="IPR005828">
    <property type="entry name" value="MFS_sugar_transport-like"/>
</dbReference>
<keyword evidence="3 7" id="KW-0813">Transport</keyword>
<feature type="transmembrane region" description="Helical" evidence="8">
    <location>
        <begin position="406"/>
        <end position="424"/>
    </location>
</feature>
<evidence type="ECO:0000313" key="11">
    <source>
        <dbReference type="Proteomes" id="UP000094236"/>
    </source>
</evidence>
<protein>
    <recommendedName>
        <fullName evidence="9">Major facilitator superfamily (MFS) profile domain-containing protein</fullName>
    </recommendedName>
</protein>
<keyword evidence="4 8" id="KW-0812">Transmembrane</keyword>
<dbReference type="InterPro" id="IPR036259">
    <property type="entry name" value="MFS_trans_sf"/>
</dbReference>